<dbReference type="EMBL" id="JABXXO010000009">
    <property type="protein sequence ID" value="KAF7770517.1"/>
    <property type="molecule type" value="Genomic_DNA"/>
</dbReference>
<reference evidence="1 2" key="1">
    <citation type="journal article" name="Sci. Rep.">
        <title>Telomere-to-telomere assembled and centromere annotated genomes of the two main subspecies of the button mushroom Agaricus bisporus reveal especially polymorphic chromosome ends.</title>
        <authorList>
            <person name="Sonnenberg A.S.M."/>
            <person name="Sedaghat-Telgerd N."/>
            <person name="Lavrijssen B."/>
            <person name="Ohm R.A."/>
            <person name="Hendrickx P.M."/>
            <person name="Scholtmeijer K."/>
            <person name="Baars J.J.P."/>
            <person name="van Peer A."/>
        </authorList>
    </citation>
    <scope>NUCLEOTIDE SEQUENCE [LARGE SCALE GENOMIC DNA]</scope>
    <source>
        <strain evidence="1 2">H119_p4</strain>
    </source>
</reference>
<protein>
    <submittedName>
        <fullName evidence="1">Uncharacterized protein</fullName>
    </submittedName>
</protein>
<comment type="caution">
    <text evidence="1">The sequence shown here is derived from an EMBL/GenBank/DDBJ whole genome shotgun (WGS) entry which is preliminary data.</text>
</comment>
<accession>A0A8H7C8I8</accession>
<dbReference type="AlphaFoldDB" id="A0A8H7C8I8"/>
<name>A0A8H7C8I8_AGABI</name>
<evidence type="ECO:0000313" key="2">
    <source>
        <dbReference type="Proteomes" id="UP000629468"/>
    </source>
</evidence>
<evidence type="ECO:0000313" key="1">
    <source>
        <dbReference type="EMBL" id="KAF7770517.1"/>
    </source>
</evidence>
<gene>
    <name evidence="1" type="ORF">Agabi119p4_6491</name>
</gene>
<proteinExistence type="predicted"/>
<dbReference type="Proteomes" id="UP000629468">
    <property type="component" value="Unassembled WGS sequence"/>
</dbReference>
<organism evidence="1 2">
    <name type="scientific">Agaricus bisporus var. burnettii</name>
    <dbReference type="NCBI Taxonomy" id="192524"/>
    <lineage>
        <taxon>Eukaryota</taxon>
        <taxon>Fungi</taxon>
        <taxon>Dikarya</taxon>
        <taxon>Basidiomycota</taxon>
        <taxon>Agaricomycotina</taxon>
        <taxon>Agaricomycetes</taxon>
        <taxon>Agaricomycetidae</taxon>
        <taxon>Agaricales</taxon>
        <taxon>Agaricineae</taxon>
        <taxon>Agaricaceae</taxon>
        <taxon>Agaricus</taxon>
    </lineage>
</organism>
<sequence>MLPLLPSELIEVVISEAWHLRLPLSDRILLMTSLPLVCRSVLAAYLRISSVHVYIPKPSYAQKFIHTLREDAAQRGVISPIAELCRTMTFEIARQLPLSEVQEPYALHRATEPLMGVALSDLLYDLRLFGDLPNFKTLTIRYIDLDLIDIFLWARFIDFPRTVEWLNLESLRTHVAAPVNTPGHLLLDSWRSCLPYIRHLCVSGGNEEIVSLLVAMMPNLDTVLYHK</sequence>